<keyword evidence="4 5" id="KW-0472">Membrane</keyword>
<dbReference type="PANTHER" id="PTHR43652">
    <property type="entry name" value="BASIC AMINO ACID ANTIPORTER YFCC-RELATED"/>
    <property type="match status" value="1"/>
</dbReference>
<evidence type="ECO:0000256" key="4">
    <source>
        <dbReference type="ARBA" id="ARBA00023136"/>
    </source>
</evidence>
<evidence type="ECO:0000256" key="2">
    <source>
        <dbReference type="ARBA" id="ARBA00022692"/>
    </source>
</evidence>
<dbReference type="PANTHER" id="PTHR43652:SF2">
    <property type="entry name" value="BASIC AMINO ACID ANTIPORTER YFCC-RELATED"/>
    <property type="match status" value="1"/>
</dbReference>
<comment type="caution">
    <text evidence="6">The sequence shown here is derived from an EMBL/GenBank/DDBJ whole genome shotgun (WGS) entry which is preliminary data.</text>
</comment>
<dbReference type="GO" id="GO:0022857">
    <property type="term" value="F:transmembrane transporter activity"/>
    <property type="evidence" value="ECO:0007669"/>
    <property type="project" value="InterPro"/>
</dbReference>
<keyword evidence="7" id="KW-1185">Reference proteome</keyword>
<feature type="transmembrane region" description="Helical" evidence="5">
    <location>
        <begin position="17"/>
        <end position="36"/>
    </location>
</feature>
<comment type="subcellular location">
    <subcellularLocation>
        <location evidence="1">Membrane</location>
        <topology evidence="1">Multi-pass membrane protein</topology>
    </subcellularLocation>
</comment>
<dbReference type="GO" id="GO:0005886">
    <property type="term" value="C:plasma membrane"/>
    <property type="evidence" value="ECO:0007669"/>
    <property type="project" value="TreeGrafter"/>
</dbReference>
<feature type="transmembrane region" description="Helical" evidence="5">
    <location>
        <begin position="319"/>
        <end position="344"/>
    </location>
</feature>
<feature type="transmembrane region" description="Helical" evidence="5">
    <location>
        <begin position="287"/>
        <end position="307"/>
    </location>
</feature>
<protein>
    <submittedName>
        <fullName evidence="6">SLC13 family permease</fullName>
    </submittedName>
</protein>
<feature type="transmembrane region" description="Helical" evidence="5">
    <location>
        <begin position="48"/>
        <end position="81"/>
    </location>
</feature>
<dbReference type="EMBL" id="SACQ01000002">
    <property type="protein sequence ID" value="RVU31610.1"/>
    <property type="molecule type" value="Genomic_DNA"/>
</dbReference>
<feature type="transmembrane region" description="Helical" evidence="5">
    <location>
        <begin position="223"/>
        <end position="243"/>
    </location>
</feature>
<evidence type="ECO:0000256" key="5">
    <source>
        <dbReference type="SAM" id="Phobius"/>
    </source>
</evidence>
<dbReference type="Pfam" id="PF00939">
    <property type="entry name" value="Na_sulph_symp"/>
    <property type="match status" value="1"/>
</dbReference>
<accession>A0A437QAR0</accession>
<evidence type="ECO:0000313" key="6">
    <source>
        <dbReference type="EMBL" id="RVU31610.1"/>
    </source>
</evidence>
<organism evidence="6 7">
    <name type="scientific">Neptunomonas marina</name>
    <dbReference type="NCBI Taxonomy" id="1815562"/>
    <lineage>
        <taxon>Bacteria</taxon>
        <taxon>Pseudomonadati</taxon>
        <taxon>Pseudomonadota</taxon>
        <taxon>Gammaproteobacteria</taxon>
        <taxon>Oceanospirillales</taxon>
        <taxon>Oceanospirillaceae</taxon>
        <taxon>Neptunomonas</taxon>
    </lineage>
</organism>
<name>A0A437QAR0_9GAMM</name>
<dbReference type="RefSeq" id="WP_127693469.1">
    <property type="nucleotide sequence ID" value="NZ_SACQ01000002.1"/>
</dbReference>
<reference evidence="6 7" key="1">
    <citation type="submission" date="2019-01" db="EMBL/GenBank/DDBJ databases">
        <authorList>
            <person name="Chen W.-M."/>
        </authorList>
    </citation>
    <scope>NUCLEOTIDE SEQUENCE [LARGE SCALE GENOMIC DNA]</scope>
    <source>
        <strain evidence="6 7">HPM-16</strain>
    </source>
</reference>
<feature type="transmembrane region" description="Helical" evidence="5">
    <location>
        <begin position="399"/>
        <end position="419"/>
    </location>
</feature>
<gene>
    <name evidence="6" type="ORF">EOE65_06440</name>
</gene>
<keyword evidence="2 5" id="KW-0812">Transmembrane</keyword>
<sequence length="467" mass="49205">MSTRKPGVLSALGPLSVAHWASIIIVSGALLLGYIAPAGLTTQQSWSAALVVAALGLMATAVVADYLIALLFFLAAMLFAIAPAEVVFAGFSAGATWLIISGFVIGMAVKSTGLGQRLSGYLMVFASSYTRLTSAVVVLGVGLAFLMPSSMGRIVLLMPIVLLLAERCGLKPGSQGYVGMALAAGFGAHVPSFAVLPANVPNMVLVGVADTVHGLTLGYAEYLWLHFPVLGVLKAVLIIWLIIKMFPAGSLVATQSEIKPLQRTEIYLLGLLLVALGFWLTDSVHQLSPAWVALTVAVILLLPRIGLVSKQQFSEQFNFNTVLFIAAILGIGAVINHSSLGAWFAHLLAPVLPLAPNEPLQNYLSLSLLSMSSGVVAGLPGIPAVLTPVAAEFAQASGLPLKAVLMSQVVGISTFLFPYESGPLLLALSMANVPMRLALKYTLVLAAMSVVLLWPLNYLWWLLLGWL</sequence>
<dbReference type="InterPro" id="IPR051679">
    <property type="entry name" value="DASS-Related_Transporters"/>
</dbReference>
<feature type="transmembrane region" description="Helical" evidence="5">
    <location>
        <begin position="264"/>
        <end position="281"/>
    </location>
</feature>
<dbReference type="InterPro" id="IPR001898">
    <property type="entry name" value="SLC13A/DASS"/>
</dbReference>
<feature type="transmembrane region" description="Helical" evidence="5">
    <location>
        <begin position="439"/>
        <end position="464"/>
    </location>
</feature>
<keyword evidence="3 5" id="KW-1133">Transmembrane helix</keyword>
<evidence type="ECO:0000256" key="1">
    <source>
        <dbReference type="ARBA" id="ARBA00004141"/>
    </source>
</evidence>
<evidence type="ECO:0000313" key="7">
    <source>
        <dbReference type="Proteomes" id="UP000282818"/>
    </source>
</evidence>
<evidence type="ECO:0000256" key="3">
    <source>
        <dbReference type="ARBA" id="ARBA00022989"/>
    </source>
</evidence>
<dbReference type="Proteomes" id="UP000282818">
    <property type="component" value="Unassembled WGS sequence"/>
</dbReference>
<dbReference type="AlphaFoldDB" id="A0A437QAR0"/>
<feature type="transmembrane region" description="Helical" evidence="5">
    <location>
        <begin position="87"/>
        <end position="109"/>
    </location>
</feature>
<feature type="transmembrane region" description="Helical" evidence="5">
    <location>
        <begin position="177"/>
        <end position="196"/>
    </location>
</feature>
<proteinExistence type="predicted"/>